<dbReference type="PROSITE" id="PS50975">
    <property type="entry name" value="ATP_GRASP"/>
    <property type="match status" value="1"/>
</dbReference>
<keyword evidence="5" id="KW-0067">ATP-binding</keyword>
<dbReference type="InterPro" id="IPR013651">
    <property type="entry name" value="ATP-grasp_RimK-type"/>
</dbReference>
<organism evidence="11 12">
    <name type="scientific">Virgibacillus xinjiangensis</name>
    <dbReference type="NCBI Taxonomy" id="393090"/>
    <lineage>
        <taxon>Bacteria</taxon>
        <taxon>Bacillati</taxon>
        <taxon>Bacillota</taxon>
        <taxon>Bacilli</taxon>
        <taxon>Bacillales</taxon>
        <taxon>Bacillaceae</taxon>
        <taxon>Virgibacillus</taxon>
    </lineage>
</organism>
<dbReference type="PROSITE" id="PS51160">
    <property type="entry name" value="ACYLPHOSPHATASE_3"/>
    <property type="match status" value="1"/>
</dbReference>
<evidence type="ECO:0000313" key="11">
    <source>
        <dbReference type="EMBL" id="MFC3039734.1"/>
    </source>
</evidence>
<keyword evidence="8" id="KW-0175">Coiled coil</keyword>
<reference evidence="12" key="1">
    <citation type="journal article" date="2019" name="Int. J. Syst. Evol. Microbiol.">
        <title>The Global Catalogue of Microorganisms (GCM) 10K type strain sequencing project: providing services to taxonomists for standard genome sequencing and annotation.</title>
        <authorList>
            <consortium name="The Broad Institute Genomics Platform"/>
            <consortium name="The Broad Institute Genome Sequencing Center for Infectious Disease"/>
            <person name="Wu L."/>
            <person name="Ma J."/>
        </authorList>
    </citation>
    <scope>NUCLEOTIDE SEQUENCE [LARGE SCALE GENOMIC DNA]</scope>
    <source>
        <strain evidence="12">KCTC 13128</strain>
    </source>
</reference>
<comment type="catalytic activity">
    <reaction evidence="4 6">
        <text>an acyl phosphate + H2O = a carboxylate + phosphate + H(+)</text>
        <dbReference type="Rhea" id="RHEA:14965"/>
        <dbReference type="ChEBI" id="CHEBI:15377"/>
        <dbReference type="ChEBI" id="CHEBI:15378"/>
        <dbReference type="ChEBI" id="CHEBI:29067"/>
        <dbReference type="ChEBI" id="CHEBI:43474"/>
        <dbReference type="ChEBI" id="CHEBI:59918"/>
        <dbReference type="EC" id="3.6.1.7"/>
    </reaction>
</comment>
<comment type="similarity">
    <text evidence="1 7">Belongs to the acylphosphatase family.</text>
</comment>
<dbReference type="PROSITE" id="PS00150">
    <property type="entry name" value="ACYLPHOSPHATASE_1"/>
    <property type="match status" value="1"/>
</dbReference>
<dbReference type="InterPro" id="IPR036046">
    <property type="entry name" value="Acylphosphatase-like_dom_sf"/>
</dbReference>
<evidence type="ECO:0000259" key="10">
    <source>
        <dbReference type="PROSITE" id="PS51160"/>
    </source>
</evidence>
<evidence type="ECO:0000256" key="7">
    <source>
        <dbReference type="RuleBase" id="RU004168"/>
    </source>
</evidence>
<dbReference type="InterPro" id="IPR011761">
    <property type="entry name" value="ATP-grasp"/>
</dbReference>
<dbReference type="InterPro" id="IPR013815">
    <property type="entry name" value="ATP_grasp_subdomain_1"/>
</dbReference>
<dbReference type="EC" id="3.6.1.7" evidence="2 6"/>
<comment type="caution">
    <text evidence="11">The sequence shown here is derived from an EMBL/GenBank/DDBJ whole genome shotgun (WGS) entry which is preliminary data.</text>
</comment>
<dbReference type="InterPro" id="IPR017968">
    <property type="entry name" value="Acylphosphatase_CS"/>
</dbReference>
<dbReference type="EMBL" id="JBHRSA010000022">
    <property type="protein sequence ID" value="MFC3039734.1"/>
    <property type="molecule type" value="Genomic_DNA"/>
</dbReference>
<feature type="active site" evidence="6">
    <location>
        <position position="421"/>
    </location>
</feature>
<dbReference type="Gene3D" id="3.30.70.100">
    <property type="match status" value="1"/>
</dbReference>
<feature type="coiled-coil region" evidence="8">
    <location>
        <begin position="480"/>
        <end position="514"/>
    </location>
</feature>
<dbReference type="PANTHER" id="PTHR21621">
    <property type="entry name" value="RIBOSOMAL PROTEIN S6 MODIFICATION PROTEIN"/>
    <property type="match status" value="1"/>
</dbReference>
<evidence type="ECO:0000256" key="3">
    <source>
        <dbReference type="ARBA" id="ARBA00015991"/>
    </source>
</evidence>
<dbReference type="Pfam" id="PF00708">
    <property type="entry name" value="Acylphosphatase"/>
    <property type="match status" value="1"/>
</dbReference>
<proteinExistence type="inferred from homology"/>
<keyword evidence="5" id="KW-0547">Nucleotide-binding</keyword>
<feature type="domain" description="ATP-grasp" evidence="9">
    <location>
        <begin position="90"/>
        <end position="342"/>
    </location>
</feature>
<feature type="active site" evidence="6">
    <location>
        <position position="403"/>
    </location>
</feature>
<evidence type="ECO:0000256" key="1">
    <source>
        <dbReference type="ARBA" id="ARBA00005614"/>
    </source>
</evidence>
<dbReference type="PANTHER" id="PTHR21621:SF0">
    <property type="entry name" value="BETA-CITRYLGLUTAMATE SYNTHASE B-RELATED"/>
    <property type="match status" value="1"/>
</dbReference>
<feature type="domain" description="Acylphosphatase-like" evidence="10">
    <location>
        <begin position="388"/>
        <end position="475"/>
    </location>
</feature>
<dbReference type="SUPFAM" id="SSF56059">
    <property type="entry name" value="Glutathione synthetase ATP-binding domain-like"/>
    <property type="match status" value="1"/>
</dbReference>
<dbReference type="GO" id="GO:0003998">
    <property type="term" value="F:acylphosphatase activity"/>
    <property type="evidence" value="ECO:0007669"/>
    <property type="project" value="UniProtKB-EC"/>
</dbReference>
<evidence type="ECO:0000256" key="6">
    <source>
        <dbReference type="PROSITE-ProRule" id="PRU00520"/>
    </source>
</evidence>
<evidence type="ECO:0000256" key="8">
    <source>
        <dbReference type="SAM" id="Coils"/>
    </source>
</evidence>
<evidence type="ECO:0000256" key="5">
    <source>
        <dbReference type="PROSITE-ProRule" id="PRU00409"/>
    </source>
</evidence>
<evidence type="ECO:0000259" key="9">
    <source>
        <dbReference type="PROSITE" id="PS50975"/>
    </source>
</evidence>
<evidence type="ECO:0000313" key="12">
    <source>
        <dbReference type="Proteomes" id="UP001595279"/>
    </source>
</evidence>
<dbReference type="RefSeq" id="WP_390269762.1">
    <property type="nucleotide sequence ID" value="NZ_JBHRSA010000022.1"/>
</dbReference>
<protein>
    <recommendedName>
        <fullName evidence="3 6">acylphosphatase</fullName>
        <ecNumber evidence="2 6">3.6.1.7</ecNumber>
    </recommendedName>
</protein>
<keyword evidence="6 11" id="KW-0378">Hydrolase</keyword>
<dbReference type="InterPro" id="IPR001792">
    <property type="entry name" value="Acylphosphatase-like_dom"/>
</dbReference>
<evidence type="ECO:0000256" key="2">
    <source>
        <dbReference type="ARBA" id="ARBA00012150"/>
    </source>
</evidence>
<dbReference type="Proteomes" id="UP001595279">
    <property type="component" value="Unassembled WGS sequence"/>
</dbReference>
<evidence type="ECO:0000256" key="4">
    <source>
        <dbReference type="ARBA" id="ARBA00047645"/>
    </source>
</evidence>
<gene>
    <name evidence="11" type="ORF">ACFOGI_05675</name>
</gene>
<dbReference type="Pfam" id="PF08443">
    <property type="entry name" value="RimK"/>
    <property type="match status" value="1"/>
</dbReference>
<dbReference type="Gene3D" id="3.30.470.20">
    <property type="entry name" value="ATP-grasp fold, B domain"/>
    <property type="match status" value="2"/>
</dbReference>
<sequence>MVRDEAKLLDELKSIIPKTAYGANGTMYAIALEGWRRGLTLKFYTKFVKDTAKIRYALSDDEKEVKFQLSLAEHIPKEARNITRSKKTTKEYLIRNDVPTPRGGSFGKEHTNEDIIEFAKTLEYPIVLKPANASLGIGVKTNITNMDTFKEHLEYLRGKRGDDEVIVEQQVSGEDTRLFVVGEQVVSAFKRITANVTGDGVHSIEELIEKKNKERKKNPHVGGSKISITDEVHEYLRNNGLRLDSVPSEGKRVYLHKSSIASNGADTVEVTDRLTAESKKVAVDAVKTLPGLSVCGVDVMIDYEEGTNYVLELNSRPNIGGSLFPVEGTPTNISKAIVDYYFPDLPELAPNSPSSQLHFDYEEIEEVLKSGVVKEVTVPSVPRKNLVIKKLVISGKVQGVGFRNWVYKKATNRRISGYVKNLKNKKVQIIAAGKEDKMEDFIRLIENKTPKKMRVKEVKNNNWDKPVMTGFRVKKKPANVKTLRESLRKEEDKNQELMQRLQSVEKELHNLKKSKSWKVTSPIRKAVKKIKG</sequence>
<keyword evidence="12" id="KW-1185">Reference proteome</keyword>
<dbReference type="Gene3D" id="3.30.1490.20">
    <property type="entry name" value="ATP-grasp fold, A domain"/>
    <property type="match status" value="1"/>
</dbReference>
<dbReference type="SUPFAM" id="SSF54975">
    <property type="entry name" value="Acylphosphatase/BLUF domain-like"/>
    <property type="match status" value="1"/>
</dbReference>
<accession>A0ABV7CU11</accession>
<name>A0ABV7CU11_9BACI</name>